<keyword evidence="10" id="KW-0812">Transmembrane</keyword>
<dbReference type="InterPro" id="IPR001478">
    <property type="entry name" value="PDZ"/>
</dbReference>
<dbReference type="CDD" id="cd20825">
    <property type="entry name" value="C1_PDZD8"/>
    <property type="match status" value="1"/>
</dbReference>
<keyword evidence="10" id="KW-1133">Transmembrane helix</keyword>
<evidence type="ECO:0000256" key="3">
    <source>
        <dbReference type="ARBA" id="ARBA00022723"/>
    </source>
</evidence>
<feature type="region of interest" description="Disordered" evidence="9">
    <location>
        <begin position="809"/>
        <end position="840"/>
    </location>
</feature>
<dbReference type="GO" id="GO:0005739">
    <property type="term" value="C:mitochondrion"/>
    <property type="evidence" value="ECO:0007669"/>
    <property type="project" value="GOC"/>
</dbReference>
<dbReference type="PROSITE" id="PS50106">
    <property type="entry name" value="PDZ"/>
    <property type="match status" value="1"/>
</dbReference>
<feature type="region of interest" description="Disordered" evidence="9">
    <location>
        <begin position="891"/>
        <end position="928"/>
    </location>
</feature>
<comment type="subcellular location">
    <subcellularLocation>
        <location evidence="1">Membrane</location>
    </subcellularLocation>
</comment>
<keyword evidence="2" id="KW-0813">Transport</keyword>
<dbReference type="InterPro" id="IPR002219">
    <property type="entry name" value="PKC_DAG/PE"/>
</dbReference>
<feature type="domain" description="SMP-LTD" evidence="13">
    <location>
        <begin position="81"/>
        <end position="271"/>
    </location>
</feature>
<dbReference type="InterPro" id="IPR046349">
    <property type="entry name" value="C1-like_sf"/>
</dbReference>
<accession>A0AAJ7SVP5</accession>
<dbReference type="InterPro" id="IPR036034">
    <property type="entry name" value="PDZ_sf"/>
</dbReference>
<evidence type="ECO:0000259" key="12">
    <source>
        <dbReference type="PROSITE" id="PS50106"/>
    </source>
</evidence>
<dbReference type="Gene3D" id="3.30.60.20">
    <property type="match status" value="1"/>
</dbReference>
<evidence type="ECO:0000259" key="11">
    <source>
        <dbReference type="PROSITE" id="PS50081"/>
    </source>
</evidence>
<evidence type="ECO:0000313" key="15">
    <source>
        <dbReference type="RefSeq" id="XP_032806427.1"/>
    </source>
</evidence>
<evidence type="ECO:0000256" key="5">
    <source>
        <dbReference type="ARBA" id="ARBA00023055"/>
    </source>
</evidence>
<sequence length="1229" mass="132121">MFYVIVFSALFGIVFTFMLEVFIYYRLGLKPAKSVVVGPREPTVSSRPGGGEAKGVPGAQGQGQVTSSPDGLSAGEPPPGTPESCDFLNVLFLFLFRELRDTGTVRRWLIKKIRVEFVELLQSKTVGRLIEGLSLRDVSLGDTLPVFSSVVMHEPDPVPEKNVPEQLDLEVDVEYSGGFHLAVDVDLVFGKSAYLFVRVARVAGRVRLRFSHLPFTHWSFAFIREPELEFDVESRLEGRPLPQLTAIIERQLRSAICRKHTLPNYKVRSKPFFPVRVVPRDIDLCMQDSKLSEGRLRVALLECSRLYIPGSQDREVAVHCTLELSAGQWKERERSAVREVEIVKVGTAPIGLSFRQTQSTDGESSQVLVEAIAANSPASSANIRRGERLVTIGGTKVATSSQASKLIKQAGERVIISLERTFGGVQPPPGSASGPLPHGMHVADGSAIIPDDDSSKDTVSLGSVESNDAREGDSDVDEGECGDGFPESLRSKEEPPPSLLSVPPTKDETPQPPSTASPSKRRTMATLGSISPILSRRLQQSSPLRSLHKGYDAAKLGSTTPAQPDGEKVAPSAAAKPGLVNQSGRPPPIPPRPQLRATSSAPLGSLQSLAETGDASTLKPTDKGGSMEQVEQEKLGDATDSGAVGASGLACAEECTDELCVTQEMVYHSNRAVWPARAASHTFDVESHHRSLTVAVWRKDPLKPDSLRCLGYASVPLMEIAAECLATASYEHEEVFPLSAPEPRATANRTAMRNANAKEKQNLEQPYYGDVRLRFAYWVDEGGDGLTSSSANVDEDRDLFTRAEEVGPVPAGVRDWDSGPPAAPPPPLPPLPPSSGMGGAARHSFCDTQFQNPTYCDYCKKKVWTKAATQCSRCAYVCHKKCQERCLEESESGRCMPRESREGAREGGAAGSGAAAAGSGGGDPPARLSNLKQSVAMARSRLTLAVPRPLRQAGSRLRASEEVVVGPTQSGGTSDNESSDNEGGSSGSAVGPTGQPSASARAMEQASLPGRLEDSVYLAVKEIGREIFRGMPAEERRSKLEQMLDKLQQEVEAELEQRNTLEREERQACAAGSDAKKVANVTHSLRKSTERLQALTLLSIHYRAGMEEEDQSEVGCVPTGGPSSAHRLPQPPQAVSSVLTQLPPDVPLHPAESEQFHTLQDPSLFPSAPRDDLAVIQGAVAEVSGATWEEGDAEEACAAAPEVCEDPSETGFALDVEEDDEEVGAKLLA</sequence>
<dbReference type="GO" id="GO:0044233">
    <property type="term" value="C:mitochondria-associated endoplasmic reticulum membrane contact site"/>
    <property type="evidence" value="ECO:0007669"/>
    <property type="project" value="InterPro"/>
</dbReference>
<dbReference type="Proteomes" id="UP001318040">
    <property type="component" value="Chromosome 9"/>
</dbReference>
<reference evidence="15" key="1">
    <citation type="submission" date="2025-08" db="UniProtKB">
        <authorList>
            <consortium name="RefSeq"/>
        </authorList>
    </citation>
    <scope>IDENTIFICATION</scope>
    <source>
        <tissue evidence="15">Sperm</tissue>
    </source>
</reference>
<evidence type="ECO:0000256" key="4">
    <source>
        <dbReference type="ARBA" id="ARBA00022833"/>
    </source>
</evidence>
<evidence type="ECO:0000256" key="9">
    <source>
        <dbReference type="SAM" id="MobiDB-lite"/>
    </source>
</evidence>
<dbReference type="SUPFAM" id="SSF50156">
    <property type="entry name" value="PDZ domain-like"/>
    <property type="match status" value="1"/>
</dbReference>
<feature type="compositionally biased region" description="Polar residues" evidence="9">
    <location>
        <begin position="596"/>
        <end position="619"/>
    </location>
</feature>
<name>A0AAJ7SVP5_PETMA</name>
<keyword evidence="14" id="KW-1185">Reference proteome</keyword>
<evidence type="ECO:0000259" key="13">
    <source>
        <dbReference type="PROSITE" id="PS51847"/>
    </source>
</evidence>
<evidence type="ECO:0000256" key="7">
    <source>
        <dbReference type="ARBA" id="ARBA00023136"/>
    </source>
</evidence>
<keyword evidence="5" id="KW-0445">Lipid transport</keyword>
<feature type="region of interest" description="Disordered" evidence="9">
    <location>
        <begin position="1200"/>
        <end position="1229"/>
    </location>
</feature>
<dbReference type="GO" id="GO:0051560">
    <property type="term" value="P:mitochondrial calcium ion homeostasis"/>
    <property type="evidence" value="ECO:0007669"/>
    <property type="project" value="InterPro"/>
</dbReference>
<feature type="coiled-coil region" evidence="8">
    <location>
        <begin position="1037"/>
        <end position="1064"/>
    </location>
</feature>
<dbReference type="RefSeq" id="XP_032806427.1">
    <property type="nucleotide sequence ID" value="XM_032950536.1"/>
</dbReference>
<feature type="compositionally biased region" description="Basic and acidic residues" evidence="9">
    <location>
        <begin position="891"/>
        <end position="905"/>
    </location>
</feature>
<dbReference type="SUPFAM" id="SSF57889">
    <property type="entry name" value="Cysteine-rich domain"/>
    <property type="match status" value="1"/>
</dbReference>
<dbReference type="Pfam" id="PF26547">
    <property type="entry name" value="PDZD8_N"/>
    <property type="match status" value="1"/>
</dbReference>
<dbReference type="AlphaFoldDB" id="A0AAJ7SVP5"/>
<dbReference type="SMART" id="SM00228">
    <property type="entry name" value="PDZ"/>
    <property type="match status" value="1"/>
</dbReference>
<dbReference type="PROSITE" id="PS51847">
    <property type="entry name" value="SMP"/>
    <property type="match status" value="1"/>
</dbReference>
<dbReference type="Pfam" id="PF00130">
    <property type="entry name" value="C1_1"/>
    <property type="match status" value="1"/>
</dbReference>
<evidence type="ECO:0000313" key="14">
    <source>
        <dbReference type="Proteomes" id="UP001318040"/>
    </source>
</evidence>
<dbReference type="PANTHER" id="PTHR21519">
    <property type="entry name" value="PDZ DOMAIN-CONTAINING PROTEIN 8"/>
    <property type="match status" value="1"/>
</dbReference>
<dbReference type="InterPro" id="IPR058801">
    <property type="entry name" value="PDZD8_N"/>
</dbReference>
<dbReference type="GO" id="GO:1990456">
    <property type="term" value="P:mitochondrion-endoplasmic reticulum membrane tethering"/>
    <property type="evidence" value="ECO:0007669"/>
    <property type="project" value="InterPro"/>
</dbReference>
<proteinExistence type="predicted"/>
<feature type="region of interest" description="Disordered" evidence="9">
    <location>
        <begin position="421"/>
        <end position="641"/>
    </location>
</feature>
<feature type="region of interest" description="Disordered" evidence="9">
    <location>
        <begin position="1108"/>
        <end position="1133"/>
    </location>
</feature>
<feature type="compositionally biased region" description="Low complexity" evidence="9">
    <location>
        <begin position="534"/>
        <end position="545"/>
    </location>
</feature>
<dbReference type="CDD" id="cd21674">
    <property type="entry name" value="SMP_PDZD8"/>
    <property type="match status" value="1"/>
</dbReference>
<keyword evidence="6" id="KW-0446">Lipid-binding</keyword>
<gene>
    <name evidence="15" type="primary">LOC116940566</name>
</gene>
<dbReference type="GO" id="GO:0005789">
    <property type="term" value="C:endoplasmic reticulum membrane"/>
    <property type="evidence" value="ECO:0007669"/>
    <property type="project" value="UniProtKB-ARBA"/>
</dbReference>
<keyword evidence="3" id="KW-0479">Metal-binding</keyword>
<evidence type="ECO:0000256" key="6">
    <source>
        <dbReference type="ARBA" id="ARBA00023121"/>
    </source>
</evidence>
<keyword evidence="7 10" id="KW-0472">Membrane</keyword>
<feature type="domain" description="Phorbol-ester/DAG-type" evidence="11">
    <location>
        <begin position="842"/>
        <end position="895"/>
    </location>
</feature>
<evidence type="ECO:0000256" key="1">
    <source>
        <dbReference type="ARBA" id="ARBA00004370"/>
    </source>
</evidence>
<dbReference type="InterPro" id="IPR039275">
    <property type="entry name" value="PDZD8"/>
</dbReference>
<dbReference type="PANTHER" id="PTHR21519:SF1">
    <property type="entry name" value="PDZ DOMAIN-CONTAINING PROTEIN 8"/>
    <property type="match status" value="1"/>
</dbReference>
<feature type="region of interest" description="Disordered" evidence="9">
    <location>
        <begin position="38"/>
        <end position="80"/>
    </location>
</feature>
<keyword evidence="8" id="KW-0175">Coiled coil</keyword>
<protein>
    <submittedName>
        <fullName evidence="15">PDZ domain-containing protein 8-like isoform X1</fullName>
    </submittedName>
</protein>
<feature type="domain" description="PDZ" evidence="12">
    <location>
        <begin position="339"/>
        <end position="422"/>
    </location>
</feature>
<keyword evidence="4" id="KW-0862">Zinc</keyword>
<dbReference type="SMART" id="SM00109">
    <property type="entry name" value="C1"/>
    <property type="match status" value="1"/>
</dbReference>
<evidence type="ECO:0000256" key="8">
    <source>
        <dbReference type="SAM" id="Coils"/>
    </source>
</evidence>
<organism evidence="14 15">
    <name type="scientific">Petromyzon marinus</name>
    <name type="common">Sea lamprey</name>
    <dbReference type="NCBI Taxonomy" id="7757"/>
    <lineage>
        <taxon>Eukaryota</taxon>
        <taxon>Metazoa</taxon>
        <taxon>Chordata</taxon>
        <taxon>Craniata</taxon>
        <taxon>Vertebrata</taxon>
        <taxon>Cyclostomata</taxon>
        <taxon>Hyperoartia</taxon>
        <taxon>Petromyzontiformes</taxon>
        <taxon>Petromyzontidae</taxon>
        <taxon>Petromyzon</taxon>
    </lineage>
</organism>
<evidence type="ECO:0000256" key="2">
    <source>
        <dbReference type="ARBA" id="ARBA00022448"/>
    </source>
</evidence>
<feature type="transmembrane region" description="Helical" evidence="10">
    <location>
        <begin position="6"/>
        <end position="25"/>
    </location>
</feature>
<dbReference type="PROSITE" id="PS50081">
    <property type="entry name" value="ZF_DAG_PE_2"/>
    <property type="match status" value="1"/>
</dbReference>
<dbReference type="KEGG" id="pmrn:116940566"/>
<feature type="compositionally biased region" description="Pro residues" evidence="9">
    <location>
        <begin position="821"/>
        <end position="833"/>
    </location>
</feature>
<dbReference type="Gene3D" id="2.30.42.10">
    <property type="match status" value="1"/>
</dbReference>
<evidence type="ECO:0000256" key="10">
    <source>
        <dbReference type="SAM" id="Phobius"/>
    </source>
</evidence>
<feature type="compositionally biased region" description="Polar residues" evidence="9">
    <location>
        <begin position="457"/>
        <end position="466"/>
    </location>
</feature>
<dbReference type="GO" id="GO:0006869">
    <property type="term" value="P:lipid transport"/>
    <property type="evidence" value="ECO:0007669"/>
    <property type="project" value="UniProtKB-KW"/>
</dbReference>
<dbReference type="GO" id="GO:0046872">
    <property type="term" value="F:metal ion binding"/>
    <property type="evidence" value="ECO:0007669"/>
    <property type="project" value="UniProtKB-KW"/>
</dbReference>
<feature type="region of interest" description="Disordered" evidence="9">
    <location>
        <begin position="947"/>
        <end position="1007"/>
    </location>
</feature>
<dbReference type="InterPro" id="IPR031468">
    <property type="entry name" value="SMP_LBD"/>
</dbReference>
<dbReference type="GO" id="GO:0008289">
    <property type="term" value="F:lipid binding"/>
    <property type="evidence" value="ECO:0007669"/>
    <property type="project" value="UniProtKB-KW"/>
</dbReference>
<feature type="compositionally biased region" description="Gly residues" evidence="9">
    <location>
        <begin position="48"/>
        <end position="61"/>
    </location>
</feature>